<dbReference type="AlphaFoldDB" id="A0A0F3ITF8"/>
<protein>
    <recommendedName>
        <fullName evidence="4">Undecaprenyl-phosphate glucose phosphotransferase</fullName>
    </recommendedName>
</protein>
<sequence>MSDVRAFPASDRTTLIAGLLRLTDILLVAVVAYVLFWFQNDTLRAPHYYHQIIVLAALLTANFTHVAGIYRPVVLASTSLQVVRLAAAWTMVG</sequence>
<feature type="non-terminal residue" evidence="2">
    <location>
        <position position="93"/>
    </location>
</feature>
<keyword evidence="3" id="KW-1185">Reference proteome</keyword>
<organism evidence="2 3">
    <name type="scientific">Elstera litoralis</name>
    <dbReference type="NCBI Taxonomy" id="552518"/>
    <lineage>
        <taxon>Bacteria</taxon>
        <taxon>Pseudomonadati</taxon>
        <taxon>Pseudomonadota</taxon>
        <taxon>Alphaproteobacteria</taxon>
        <taxon>Rhodospirillales</taxon>
        <taxon>Rhodospirillaceae</taxon>
        <taxon>Elstera</taxon>
    </lineage>
</organism>
<comment type="caution">
    <text evidence="2">The sequence shown here is derived from an EMBL/GenBank/DDBJ whole genome shotgun (WGS) entry which is preliminary data.</text>
</comment>
<feature type="transmembrane region" description="Helical" evidence="1">
    <location>
        <begin position="15"/>
        <end position="36"/>
    </location>
</feature>
<feature type="transmembrane region" description="Helical" evidence="1">
    <location>
        <begin position="48"/>
        <end position="70"/>
    </location>
</feature>
<accession>A0A0F3ITF8</accession>
<evidence type="ECO:0000256" key="1">
    <source>
        <dbReference type="SAM" id="Phobius"/>
    </source>
</evidence>
<dbReference type="Proteomes" id="UP000033774">
    <property type="component" value="Unassembled WGS sequence"/>
</dbReference>
<dbReference type="RefSeq" id="WP_045775338.1">
    <property type="nucleotide sequence ID" value="NZ_LAJY01000169.1"/>
</dbReference>
<proteinExistence type="predicted"/>
<name>A0A0F3ITF8_9PROT</name>
<keyword evidence="1" id="KW-0812">Transmembrane</keyword>
<reference evidence="2 3" key="1">
    <citation type="submission" date="2015-03" db="EMBL/GenBank/DDBJ databases">
        <title>Draft genome sequence of Elstera litoralis.</title>
        <authorList>
            <person name="Rahalkar M.C."/>
            <person name="Dhakephalkar P.K."/>
            <person name="Pore S.D."/>
            <person name="Arora P."/>
            <person name="Kapse N.G."/>
            <person name="Pandit P.S."/>
        </authorList>
    </citation>
    <scope>NUCLEOTIDE SEQUENCE [LARGE SCALE GENOMIC DNA]</scope>
    <source>
        <strain evidence="2 3">Dia-1</strain>
    </source>
</reference>
<evidence type="ECO:0000313" key="3">
    <source>
        <dbReference type="Proteomes" id="UP000033774"/>
    </source>
</evidence>
<evidence type="ECO:0000313" key="2">
    <source>
        <dbReference type="EMBL" id="KJV10020.1"/>
    </source>
</evidence>
<keyword evidence="1" id="KW-1133">Transmembrane helix</keyword>
<dbReference type="EMBL" id="LAJY01000169">
    <property type="protein sequence ID" value="KJV10020.1"/>
    <property type="molecule type" value="Genomic_DNA"/>
</dbReference>
<keyword evidence="1" id="KW-0472">Membrane</keyword>
<gene>
    <name evidence="2" type="ORF">VZ95_07715</name>
</gene>
<evidence type="ECO:0008006" key="4">
    <source>
        <dbReference type="Google" id="ProtNLM"/>
    </source>
</evidence>